<accession>A0A915J849</accession>
<proteinExistence type="predicted"/>
<name>A0A915J849_ROMCU</name>
<dbReference type="AlphaFoldDB" id="A0A915J849"/>
<evidence type="ECO:0000313" key="2">
    <source>
        <dbReference type="WBParaSite" id="nRc.2.0.1.t22326-RA"/>
    </source>
</evidence>
<protein>
    <submittedName>
        <fullName evidence="2">Uncharacterized protein</fullName>
    </submittedName>
</protein>
<dbReference type="WBParaSite" id="nRc.2.0.1.t22326-RA">
    <property type="protein sequence ID" value="nRc.2.0.1.t22326-RA"/>
    <property type="gene ID" value="nRc.2.0.1.g22326"/>
</dbReference>
<sequence length="75" mass="8067">MAHLKIDRQQLKDVKAAVCQCAKDKIAPKASQIDASLQACDGQQSGGPRGSWKGKVTGSIADRFQQMFCQNEAAC</sequence>
<dbReference type="Proteomes" id="UP000887565">
    <property type="component" value="Unplaced"/>
</dbReference>
<organism evidence="1 2">
    <name type="scientific">Romanomermis culicivorax</name>
    <name type="common">Nematode worm</name>
    <dbReference type="NCBI Taxonomy" id="13658"/>
    <lineage>
        <taxon>Eukaryota</taxon>
        <taxon>Metazoa</taxon>
        <taxon>Ecdysozoa</taxon>
        <taxon>Nematoda</taxon>
        <taxon>Enoplea</taxon>
        <taxon>Dorylaimia</taxon>
        <taxon>Mermithida</taxon>
        <taxon>Mermithoidea</taxon>
        <taxon>Mermithidae</taxon>
        <taxon>Romanomermis</taxon>
    </lineage>
</organism>
<reference evidence="2" key="1">
    <citation type="submission" date="2022-11" db="UniProtKB">
        <authorList>
            <consortium name="WormBaseParasite"/>
        </authorList>
    </citation>
    <scope>IDENTIFICATION</scope>
</reference>
<keyword evidence="1" id="KW-1185">Reference proteome</keyword>
<evidence type="ECO:0000313" key="1">
    <source>
        <dbReference type="Proteomes" id="UP000887565"/>
    </source>
</evidence>